<keyword evidence="7" id="KW-0812">Transmembrane</keyword>
<evidence type="ECO:0000256" key="3">
    <source>
        <dbReference type="ARBA" id="ARBA00022723"/>
    </source>
</evidence>
<reference evidence="9 10" key="1">
    <citation type="journal article" date="2016" name="Int. J. Syst. Evol. Microbiol.">
        <title>Labrenzia salina sp. nov., isolated from the rhizosphere of the halophyte Arthrocnemum macrostachyum.</title>
        <authorList>
            <person name="Camacho M."/>
            <person name="Redondo-Gomez S."/>
            <person name="Rodriguez-Llorente I."/>
            <person name="Rohde M."/>
            <person name="Sproer C."/>
            <person name="Schumann P."/>
            <person name="Klenk H.P."/>
            <person name="Montero-Calasanz M.D.C."/>
        </authorList>
    </citation>
    <scope>NUCLEOTIDE SEQUENCE [LARGE SCALE GENOMIC DNA]</scope>
    <source>
        <strain evidence="9 10">DSM 29163</strain>
    </source>
</reference>
<comment type="caution">
    <text evidence="9">The sequence shown here is derived from an EMBL/GenBank/DDBJ whole genome shotgun (WGS) entry which is preliminary data.</text>
</comment>
<evidence type="ECO:0000256" key="4">
    <source>
        <dbReference type="ARBA" id="ARBA00022982"/>
    </source>
</evidence>
<evidence type="ECO:0000256" key="1">
    <source>
        <dbReference type="ARBA" id="ARBA00022448"/>
    </source>
</evidence>
<evidence type="ECO:0000256" key="6">
    <source>
        <dbReference type="PROSITE-ProRule" id="PRU00433"/>
    </source>
</evidence>
<dbReference type="InterPro" id="IPR009056">
    <property type="entry name" value="Cyt_c-like_dom"/>
</dbReference>
<evidence type="ECO:0000256" key="2">
    <source>
        <dbReference type="ARBA" id="ARBA00022617"/>
    </source>
</evidence>
<feature type="domain" description="Cytochrome c" evidence="8">
    <location>
        <begin position="71"/>
        <end position="174"/>
    </location>
</feature>
<keyword evidence="2 6" id="KW-0349">Heme</keyword>
<keyword evidence="10" id="KW-1185">Reference proteome</keyword>
<dbReference type="EMBL" id="JAPEVI010000003">
    <property type="protein sequence ID" value="MCX2724445.1"/>
    <property type="molecule type" value="Genomic_DNA"/>
</dbReference>
<keyword evidence="1" id="KW-0813">Transport</keyword>
<keyword evidence="7" id="KW-1133">Transmembrane helix</keyword>
<evidence type="ECO:0000256" key="7">
    <source>
        <dbReference type="SAM" id="Phobius"/>
    </source>
</evidence>
<keyword evidence="5 6" id="KW-0408">Iron</keyword>
<feature type="transmembrane region" description="Helical" evidence="7">
    <location>
        <begin position="12"/>
        <end position="31"/>
    </location>
</feature>
<keyword evidence="4" id="KW-0249">Electron transport</keyword>
<evidence type="ECO:0000256" key="5">
    <source>
        <dbReference type="ARBA" id="ARBA00023004"/>
    </source>
</evidence>
<dbReference type="PROSITE" id="PS51007">
    <property type="entry name" value="CYTC"/>
    <property type="match status" value="1"/>
</dbReference>
<accession>A0ABT3R5W1</accession>
<protein>
    <submittedName>
        <fullName evidence="9">Cytochrome c family protein</fullName>
    </submittedName>
</protein>
<evidence type="ECO:0000259" key="8">
    <source>
        <dbReference type="PROSITE" id="PS51007"/>
    </source>
</evidence>
<sequence>MDSFTLNKAAGAVLMVLILTMGVGIVSDIIFEPTIPGEPGYEIVVASEEDATSEVEAVPEVAPISERLIEASADAGENVAKKCQACHTFEQGGANKVGPALWNVVGRKPGGVDGFSYSAAMAQFGEEQPAWTYEELDHFLADPKGYVSGTSMGFAGLRKPEDRADIIAYLRQQADSPQPLPGE</sequence>
<dbReference type="InterPro" id="IPR036909">
    <property type="entry name" value="Cyt_c-like_dom_sf"/>
</dbReference>
<dbReference type="Pfam" id="PF00034">
    <property type="entry name" value="Cytochrom_C"/>
    <property type="match status" value="1"/>
</dbReference>
<dbReference type="Proteomes" id="UP001300261">
    <property type="component" value="Unassembled WGS sequence"/>
</dbReference>
<keyword evidence="3 6" id="KW-0479">Metal-binding</keyword>
<name>A0ABT3R5W1_9HYPH</name>
<evidence type="ECO:0000313" key="10">
    <source>
        <dbReference type="Proteomes" id="UP001300261"/>
    </source>
</evidence>
<dbReference type="RefSeq" id="WP_265964450.1">
    <property type="nucleotide sequence ID" value="NZ_JAPEVI010000003.1"/>
</dbReference>
<dbReference type="Gene3D" id="1.10.760.10">
    <property type="entry name" value="Cytochrome c-like domain"/>
    <property type="match status" value="1"/>
</dbReference>
<dbReference type="PRINTS" id="PR00604">
    <property type="entry name" value="CYTCHRMECIAB"/>
</dbReference>
<keyword evidence="7" id="KW-0472">Membrane</keyword>
<gene>
    <name evidence="9" type="ORF">ON753_19065</name>
</gene>
<evidence type="ECO:0000313" key="9">
    <source>
        <dbReference type="EMBL" id="MCX2724445.1"/>
    </source>
</evidence>
<dbReference type="SUPFAM" id="SSF46626">
    <property type="entry name" value="Cytochrome c"/>
    <property type="match status" value="1"/>
</dbReference>
<proteinExistence type="predicted"/>
<dbReference type="InterPro" id="IPR002327">
    <property type="entry name" value="Cyt_c_1A/1B"/>
</dbReference>
<dbReference type="PANTHER" id="PTHR11961">
    <property type="entry name" value="CYTOCHROME C"/>
    <property type="match status" value="1"/>
</dbReference>
<organism evidence="9 10">
    <name type="scientific">Roseibium salinum</name>
    <dbReference type="NCBI Taxonomy" id="1604349"/>
    <lineage>
        <taxon>Bacteria</taxon>
        <taxon>Pseudomonadati</taxon>
        <taxon>Pseudomonadota</taxon>
        <taxon>Alphaproteobacteria</taxon>
        <taxon>Hyphomicrobiales</taxon>
        <taxon>Stappiaceae</taxon>
        <taxon>Roseibium</taxon>
    </lineage>
</organism>